<dbReference type="EMBL" id="CM007387">
    <property type="protein sequence ID" value="ONK64882.1"/>
    <property type="molecule type" value="Genomic_DNA"/>
</dbReference>
<keyword evidence="2" id="KW-1185">Reference proteome</keyword>
<gene>
    <name evidence="1" type="ORF">A4U43_C07F30990</name>
</gene>
<evidence type="ECO:0000313" key="1">
    <source>
        <dbReference type="EMBL" id="ONK64882.1"/>
    </source>
</evidence>
<name>A0A5P1EG95_ASPOF</name>
<evidence type="ECO:0000313" key="2">
    <source>
        <dbReference type="Proteomes" id="UP000243459"/>
    </source>
</evidence>
<organism evidence="1 2">
    <name type="scientific">Asparagus officinalis</name>
    <name type="common">Garden asparagus</name>
    <dbReference type="NCBI Taxonomy" id="4686"/>
    <lineage>
        <taxon>Eukaryota</taxon>
        <taxon>Viridiplantae</taxon>
        <taxon>Streptophyta</taxon>
        <taxon>Embryophyta</taxon>
        <taxon>Tracheophyta</taxon>
        <taxon>Spermatophyta</taxon>
        <taxon>Magnoliopsida</taxon>
        <taxon>Liliopsida</taxon>
        <taxon>Asparagales</taxon>
        <taxon>Asparagaceae</taxon>
        <taxon>Asparagoideae</taxon>
        <taxon>Asparagus</taxon>
    </lineage>
</organism>
<accession>A0A5P1EG95</accession>
<proteinExistence type="predicted"/>
<dbReference type="Proteomes" id="UP000243459">
    <property type="component" value="Chromosome 7"/>
</dbReference>
<reference evidence="2" key="1">
    <citation type="journal article" date="2017" name="Nat. Commun.">
        <title>The asparagus genome sheds light on the origin and evolution of a young Y chromosome.</title>
        <authorList>
            <person name="Harkess A."/>
            <person name="Zhou J."/>
            <person name="Xu C."/>
            <person name="Bowers J.E."/>
            <person name="Van der Hulst R."/>
            <person name="Ayyampalayam S."/>
            <person name="Mercati F."/>
            <person name="Riccardi P."/>
            <person name="McKain M.R."/>
            <person name="Kakrana A."/>
            <person name="Tang H."/>
            <person name="Ray J."/>
            <person name="Groenendijk J."/>
            <person name="Arikit S."/>
            <person name="Mathioni S.M."/>
            <person name="Nakano M."/>
            <person name="Shan H."/>
            <person name="Telgmann-Rauber A."/>
            <person name="Kanno A."/>
            <person name="Yue Z."/>
            <person name="Chen H."/>
            <person name="Li W."/>
            <person name="Chen Y."/>
            <person name="Xu X."/>
            <person name="Zhang Y."/>
            <person name="Luo S."/>
            <person name="Chen H."/>
            <person name="Gao J."/>
            <person name="Mao Z."/>
            <person name="Pires J.C."/>
            <person name="Luo M."/>
            <person name="Kudrna D."/>
            <person name="Wing R.A."/>
            <person name="Meyers B.C."/>
            <person name="Yi K."/>
            <person name="Kong H."/>
            <person name="Lavrijsen P."/>
            <person name="Sunseri F."/>
            <person name="Falavigna A."/>
            <person name="Ye Y."/>
            <person name="Leebens-Mack J.H."/>
            <person name="Chen G."/>
        </authorList>
    </citation>
    <scope>NUCLEOTIDE SEQUENCE [LARGE SCALE GENOMIC DNA]</scope>
    <source>
        <strain evidence="2">cv. DH0086</strain>
    </source>
</reference>
<sequence>MLAILAYLVYAKADNKEGHYYLYTASGSLLVFNIPKMNKWLRGLGGRRRRRHLLRVFVEPRVVHERSLLSEMRQLRLCPSRLKPHQGETSGVLAPQTFQSPIDIITVEGNSRHLLHEQEAEGEDIPIVKLIEG</sequence>
<dbReference type="Gramene" id="ONK64882">
    <property type="protein sequence ID" value="ONK64882"/>
    <property type="gene ID" value="A4U43_C07F30990"/>
</dbReference>
<dbReference type="AlphaFoldDB" id="A0A5P1EG95"/>
<protein>
    <submittedName>
        <fullName evidence="1">Uncharacterized protein</fullName>
    </submittedName>
</protein>